<evidence type="ECO:0000313" key="1">
    <source>
        <dbReference type="EMBL" id="KAH8001362.1"/>
    </source>
</evidence>
<name>A0ACB8F7N5_9SAUR</name>
<evidence type="ECO:0000313" key="2">
    <source>
        <dbReference type="Proteomes" id="UP000827872"/>
    </source>
</evidence>
<comment type="caution">
    <text evidence="1">The sequence shown here is derived from an EMBL/GenBank/DDBJ whole genome shotgun (WGS) entry which is preliminary data.</text>
</comment>
<organism evidence="1 2">
    <name type="scientific">Sphaerodactylus townsendi</name>
    <dbReference type="NCBI Taxonomy" id="933632"/>
    <lineage>
        <taxon>Eukaryota</taxon>
        <taxon>Metazoa</taxon>
        <taxon>Chordata</taxon>
        <taxon>Craniata</taxon>
        <taxon>Vertebrata</taxon>
        <taxon>Euteleostomi</taxon>
        <taxon>Lepidosauria</taxon>
        <taxon>Squamata</taxon>
        <taxon>Bifurcata</taxon>
        <taxon>Gekkota</taxon>
        <taxon>Sphaerodactylidae</taxon>
        <taxon>Sphaerodactylus</taxon>
    </lineage>
</organism>
<dbReference type="EMBL" id="CM037621">
    <property type="protein sequence ID" value="KAH8001362.1"/>
    <property type="molecule type" value="Genomic_DNA"/>
</dbReference>
<dbReference type="Proteomes" id="UP000827872">
    <property type="component" value="Linkage Group LG08"/>
</dbReference>
<gene>
    <name evidence="1" type="ORF">K3G42_004858</name>
</gene>
<reference evidence="1" key="1">
    <citation type="submission" date="2021-08" db="EMBL/GenBank/DDBJ databases">
        <title>The first chromosome-level gecko genome reveals the dynamic sex chromosomes of Neotropical dwarf geckos (Sphaerodactylidae: Sphaerodactylus).</title>
        <authorList>
            <person name="Pinto B.J."/>
            <person name="Keating S.E."/>
            <person name="Gamble T."/>
        </authorList>
    </citation>
    <scope>NUCLEOTIDE SEQUENCE</scope>
    <source>
        <strain evidence="1">TG3544</strain>
    </source>
</reference>
<proteinExistence type="predicted"/>
<keyword evidence="2" id="KW-1185">Reference proteome</keyword>
<protein>
    <submittedName>
        <fullName evidence="1">Uncharacterized protein</fullName>
    </submittedName>
</protein>
<accession>A0ACB8F7N5</accession>
<sequence length="790" mass="89429">MERWEAHRMVCNLWWQPLQRLAPVPTGKLRTHAQSILWRLLADARPVLLELCNGTLGLDLQADRPESFDSHRGQEANEGRSSDKQRQPDQSINNSNTVSNTVSNIIGFCITNATCPVNAIGRKPERKREGRRHFLIGTMEVPSTGLRAVTIPPGIPEADVMFRTEAAYQRFWDSCRVAQRAREPDFEFLELQPLFRGETQVVTVYLRSGDVPKEDIAQRLSREGRVLMAPREKQDEFGIWTCEYKLIMGLDRTPEGRLRHLPRQTEKEKRQAKAGRILQTLGPDINRFALLQEVSEEEMQQGGETAARRNSDGEQEKMEWLSGTKPDGKHPHSPRGSKRRQRSPGAANGNLAGEEGPERVHIVQMGGLAEAVTQQYQPLERREENPPKSRKAEGKDRRGRTQLPVQGEVNPSSSTVDVEVEAECAMETTPTQIKESGGELVPAEQAGQQSETPQLETQQEPAVTDERVNREGVDGGEPESSGTPLRPSQTPHMTPVESEDGVQSPGGVRTEQKEDTGGGMAGLAEGDRGDRIRRQVLWARLKDVTAEIGPVYVILGNFNNRARPEDCCTAVRRAPGELGDGRRVEFRPAALESLNGEERGLNAWLQDEKGLRDAAREAGPMLDYYPTGGRRLFVEDYGGLQGATPFTFFHPRFRSRLDRVWASPELHVVACRTLLTPWSAHSLLEVRIRNEQPIPPRRSTWRIPYEYVQLEEGVRELDRVLQQHLVYDYDGERSVAENWEATKHQVRRWCRQRMCRKRNAELARYHRVLYRTIRAETVLAAGRGWDAERL</sequence>